<evidence type="ECO:0000313" key="10">
    <source>
        <dbReference type="EMBL" id="RCW37626.1"/>
    </source>
</evidence>
<dbReference type="GO" id="GO:0016139">
    <property type="term" value="P:glycoside catabolic process"/>
    <property type="evidence" value="ECO:0007669"/>
    <property type="project" value="TreeGrafter"/>
</dbReference>
<feature type="chain" id="PRO_5017017654" description="alpha-L-fucosidase" evidence="8">
    <location>
        <begin position="22"/>
        <end position="567"/>
    </location>
</feature>
<dbReference type="AlphaFoldDB" id="A0A368V914"/>
<reference evidence="10 11" key="1">
    <citation type="submission" date="2018-07" db="EMBL/GenBank/DDBJ databases">
        <title>Freshwater and sediment microbial communities from various areas in North America, analyzing microbe dynamics in response to fracking.</title>
        <authorList>
            <person name="Lamendella R."/>
        </authorList>
    </citation>
    <scope>NUCLEOTIDE SEQUENCE [LARGE SCALE GENOMIC DNA]</scope>
    <source>
        <strain evidence="10 11">160A</strain>
    </source>
</reference>
<keyword evidence="4 8" id="KW-0732">Signal</keyword>
<feature type="domain" description="Glycoside hydrolase family 29 N-terminal" evidence="9">
    <location>
        <begin position="22"/>
        <end position="329"/>
    </location>
</feature>
<proteinExistence type="inferred from homology"/>
<dbReference type="SUPFAM" id="SSF51445">
    <property type="entry name" value="(Trans)glycosidases"/>
    <property type="match status" value="1"/>
</dbReference>
<dbReference type="PANTHER" id="PTHR10030">
    <property type="entry name" value="ALPHA-L-FUCOSIDASE"/>
    <property type="match status" value="1"/>
</dbReference>
<organism evidence="10 11">
    <name type="scientific">Marinilabilia salmonicolor</name>
    <dbReference type="NCBI Taxonomy" id="989"/>
    <lineage>
        <taxon>Bacteria</taxon>
        <taxon>Pseudomonadati</taxon>
        <taxon>Bacteroidota</taxon>
        <taxon>Bacteroidia</taxon>
        <taxon>Marinilabiliales</taxon>
        <taxon>Marinilabiliaceae</taxon>
        <taxon>Marinilabilia</taxon>
    </lineage>
</organism>
<dbReference type="InterPro" id="IPR017853">
    <property type="entry name" value="GH"/>
</dbReference>
<evidence type="ECO:0000256" key="6">
    <source>
        <dbReference type="ARBA" id="ARBA00023295"/>
    </source>
</evidence>
<feature type="signal peptide" evidence="8">
    <location>
        <begin position="1"/>
        <end position="21"/>
    </location>
</feature>
<dbReference type="PANTHER" id="PTHR10030:SF37">
    <property type="entry name" value="ALPHA-L-FUCOSIDASE-RELATED"/>
    <property type="match status" value="1"/>
</dbReference>
<comment type="function">
    <text evidence="1">Alpha-L-fucosidase is responsible for hydrolyzing the alpha-1,6-linked fucose joined to the reducing-end N-acetylglucosamine of the carbohydrate moieties of glycoproteins.</text>
</comment>
<dbReference type="InterPro" id="IPR016286">
    <property type="entry name" value="FUC_metazoa-typ"/>
</dbReference>
<evidence type="ECO:0000259" key="9">
    <source>
        <dbReference type="Pfam" id="PF01120"/>
    </source>
</evidence>
<dbReference type="InterPro" id="IPR000933">
    <property type="entry name" value="Glyco_hydro_29"/>
</dbReference>
<keyword evidence="11" id="KW-1185">Reference proteome</keyword>
<dbReference type="GO" id="GO:0006004">
    <property type="term" value="P:fucose metabolic process"/>
    <property type="evidence" value="ECO:0007669"/>
    <property type="project" value="InterPro"/>
</dbReference>
<dbReference type="SMART" id="SM00812">
    <property type="entry name" value="Alpha_L_fucos"/>
    <property type="match status" value="1"/>
</dbReference>
<comment type="caution">
    <text evidence="10">The sequence shown here is derived from an EMBL/GenBank/DDBJ whole genome shotgun (WGS) entry which is preliminary data.</text>
</comment>
<dbReference type="Pfam" id="PF01120">
    <property type="entry name" value="Alpha_L_fucos"/>
    <property type="match status" value="1"/>
</dbReference>
<dbReference type="EC" id="3.2.1.51" evidence="3"/>
<protein>
    <recommendedName>
        <fullName evidence="3">alpha-L-fucosidase</fullName>
        <ecNumber evidence="3">3.2.1.51</ecNumber>
    </recommendedName>
</protein>
<dbReference type="Gene3D" id="3.20.20.80">
    <property type="entry name" value="Glycosidases"/>
    <property type="match status" value="1"/>
</dbReference>
<sequence length="567" mass="64976">MIRKSTLFLISLLMVLFTVEAQETKEEKADRMEWFKDAKLGIFVHYGIYAVNGIDESWSFFNGYISHEDYMNQLNGFTASNFDAERWAKLFKNAGAKYSVITTKHHDGVALWDSETDHYKVTKHTPAKKDLITPFVNELRKNDLKVGLYYSLIDWSYPDYPAFKRDSVRYSNNPERWARFVDFYFEQLDELSSTFNPDLYWFDGDWEHSADEWRSKQVREKLFSYNEGVIINSRLNEYGDYMTPEQGVPVAQPENPYWELCLTMNDSWGYQHNDHNYKTPYQLLRTFVDCISKGGNLLLDVGPMQDGTIPKPQIEILEEFGRWTSKHSEAIYGTREGLPEGHFNGPTALSKDHKTLYLYLDYTPESPIFVHGINGKVENVRLVGRKTKIDYQYNQEQANLAVNIPSEVCDPAITVIAVDFADQVKPGEPETNQAMEEFAKLAKNQAWNQKHLPLMGKVKPGISTQHFAGNSLLSKDENILYLLLDGKPNGPLMIKGLRNEINRIWVVGNATKLSHQILGKLYWSEVPGIAYIPVPESVLDPEATVIAVLLDGPVSLYTEEGQVIESN</sequence>
<feature type="site" description="May be important for catalysis" evidence="7">
    <location>
        <position position="261"/>
    </location>
</feature>
<accession>A0A368V914</accession>
<evidence type="ECO:0000256" key="8">
    <source>
        <dbReference type="SAM" id="SignalP"/>
    </source>
</evidence>
<dbReference type="GO" id="GO:0004560">
    <property type="term" value="F:alpha-L-fucosidase activity"/>
    <property type="evidence" value="ECO:0007669"/>
    <property type="project" value="InterPro"/>
</dbReference>
<dbReference type="GO" id="GO:0005764">
    <property type="term" value="C:lysosome"/>
    <property type="evidence" value="ECO:0007669"/>
    <property type="project" value="TreeGrafter"/>
</dbReference>
<dbReference type="Proteomes" id="UP000252733">
    <property type="component" value="Unassembled WGS sequence"/>
</dbReference>
<evidence type="ECO:0000256" key="2">
    <source>
        <dbReference type="ARBA" id="ARBA00007951"/>
    </source>
</evidence>
<evidence type="ECO:0000256" key="1">
    <source>
        <dbReference type="ARBA" id="ARBA00004071"/>
    </source>
</evidence>
<keyword evidence="5" id="KW-0378">Hydrolase</keyword>
<dbReference type="InterPro" id="IPR057739">
    <property type="entry name" value="Glyco_hydro_29_N"/>
</dbReference>
<gene>
    <name evidence="10" type="ORF">DFO77_105135</name>
</gene>
<evidence type="ECO:0000256" key="5">
    <source>
        <dbReference type="ARBA" id="ARBA00022801"/>
    </source>
</evidence>
<dbReference type="PRINTS" id="PR00741">
    <property type="entry name" value="GLHYDRLASE29"/>
</dbReference>
<dbReference type="EMBL" id="QPIZ01000005">
    <property type="protein sequence ID" value="RCW37626.1"/>
    <property type="molecule type" value="Genomic_DNA"/>
</dbReference>
<evidence type="ECO:0000256" key="3">
    <source>
        <dbReference type="ARBA" id="ARBA00012662"/>
    </source>
</evidence>
<evidence type="ECO:0000256" key="7">
    <source>
        <dbReference type="PIRSR" id="PIRSR001092-1"/>
    </source>
</evidence>
<keyword evidence="6" id="KW-0326">Glycosidase</keyword>
<comment type="similarity">
    <text evidence="2">Belongs to the glycosyl hydrolase 29 family.</text>
</comment>
<evidence type="ECO:0000313" key="11">
    <source>
        <dbReference type="Proteomes" id="UP000252733"/>
    </source>
</evidence>
<dbReference type="RefSeq" id="WP_114436647.1">
    <property type="nucleotide sequence ID" value="NZ_QPIZ01000005.1"/>
</dbReference>
<name>A0A368V914_9BACT</name>
<evidence type="ECO:0000256" key="4">
    <source>
        <dbReference type="ARBA" id="ARBA00022729"/>
    </source>
</evidence>